<feature type="compositionally biased region" description="Polar residues" evidence="4">
    <location>
        <begin position="238"/>
        <end position="266"/>
    </location>
</feature>
<feature type="compositionally biased region" description="Low complexity" evidence="4">
    <location>
        <begin position="314"/>
        <end position="326"/>
    </location>
</feature>
<dbReference type="PROSITE" id="PS50290">
    <property type="entry name" value="PI3_4_KINASE_3"/>
    <property type="match status" value="1"/>
</dbReference>
<dbReference type="EMBL" id="GL870967">
    <property type="protein sequence ID" value="EGC38875.1"/>
    <property type="molecule type" value="Genomic_DNA"/>
</dbReference>
<dbReference type="Proteomes" id="UP000001064">
    <property type="component" value="Unassembled WGS sequence"/>
</dbReference>
<evidence type="ECO:0000259" key="9">
    <source>
        <dbReference type="PROSITE" id="PS51547"/>
    </source>
</evidence>
<dbReference type="SMART" id="SM00146">
    <property type="entry name" value="PI3Kc"/>
    <property type="match status" value="1"/>
</dbReference>
<dbReference type="InterPro" id="IPR036940">
    <property type="entry name" value="PI3/4_kinase_cat_sf"/>
</dbReference>
<feature type="region of interest" description="Disordered" evidence="4">
    <location>
        <begin position="378"/>
        <end position="398"/>
    </location>
</feature>
<dbReference type="GO" id="GO:0009617">
    <property type="term" value="P:response to bacterium"/>
    <property type="evidence" value="ECO:0007669"/>
    <property type="project" value="EnsemblProtists"/>
</dbReference>
<dbReference type="Gene3D" id="1.10.1070.11">
    <property type="entry name" value="Phosphatidylinositol 3-/4-kinase, catalytic domain"/>
    <property type="match status" value="1"/>
</dbReference>
<dbReference type="GO" id="GO:0050920">
    <property type="term" value="P:regulation of chemotaxis"/>
    <property type="evidence" value="ECO:0007669"/>
    <property type="project" value="EnsemblProtists"/>
</dbReference>
<dbReference type="InterPro" id="IPR042236">
    <property type="entry name" value="PI3K_accessory_sf"/>
</dbReference>
<sequence>MDYICIITLPNGRTININITNETSVQQLKNQILAVDSSLGSNFLLSLSSDFNDTSQIIKAVGWTKLLSIEQILKQTLQNKPKERKKIILYIVPSSSSPLKSPSPLSSSPLKQSTGGFLNNNSFNNNNSGSNSSIKNSTDSFKNENIEFKSTKEIIESLHNNIANNNNNNVKNKTNIKNPATSNLRKSKSDIRFEEYWKAQNIDANTSNSNNNRMNNNNNNNSNDNSVSVYSGGYNEFVSPQQTISSPSTNVKPQPQQYSYKNNNPYQIEPNVPGQIIYQPSTFGGGSNKATLTYKPKSSSTYDNKPSASTVNANPSISISPPTNSTKATSNKLENLDLNLLDEMVGQISINNQNQTKSQKKRSSSFSSHFSTFIGNTVSSKNSSTIISPPINNNENYYQPSQQYLSTASSLYSNDSNSSSNSSGYLEPIGQRQRGSSVSSVSSNTGGNGPCFTQYYSTSLRESPIIYSGELYKKNRNLVGWKKRYFILTSTKLLYANSSNETPKSELLLSDYVLNIISDSSSKYFCFQLTPNTSGGLLYLFGIEDLDQHREWINAITNSFKCLDYNIPIDASSLPNVTLSQKKHQTLEIDYYKKLPSEIKVAHQNDEINYFRFKMSRLLKLIQQYTFKSNNLILINLNSNNSYSPYNQNVGKQQSSQATSTMNNTNFITTVSSTLSIRNASNSVKLENVKVENQITPSPTALAVTATNTSNSINSNRFIKVMIYHNGLVIKYSVNINSTFEMILNERVDLFGENASNKYGFRIVGSLEHIFNLKIQLKDSIYVEKALRFRKKFRLQTIDVSLQSRLFIPNVMTSLEWKQLEENINLNDNSPSSTKQSNNTLSSSSALLVDLTNSKKQLPKSLLDSKLVISIVSLENILPILKRYYPNSYNKISIYIEIQILYGDVLLCKNKTSCKSNILEWNEQLYFDINMLDFPKECTFLTSVYSNDLVNSSNLLLAQFPYLFQSVDNKKIIKECFEIDLLPIYQQSQSSNGPVSSPSLLQQQRQSSQSLSVLLNSSQNPILKCKIPNILQSLYFQEISSNIINGNNSNNSNSSFRKQTITSSLTNENVNRIIESLMRFDRSLVKESHRLVLWENRHYCKLNFPNILPTLLYNFSFLNYSSRVDLYDLLKDWPILSPEYGIELLSSDFIDDRIREKGVVSINQWDDNQLSLYLPQIVSMIKYESNNFSSLACFIVKRAICNPLKIGEPVFWLCSNEINLSENKIHIVIRYRLIMEIILEGLGIGVVGNNSSNNTINNNQGRFGQSLLYQYLLIQLLKQINLDIIKEPEKQKQIFETRLASIPKVFSLPTHPFQEFNGFILEELKVKDSNAAPLWLVFSSVDPHADDTKIIFKKDDVRPDELCLQLFSVMDSILKSNGLDCEFTIFKCMSVGSGLGLIEVVPNSVTLADFMRDTTKYPSIEQWLRQKNPHDSSYKDIFLKSLSAYCVATYLLGIYDRHNDNLMVSETGNFFHIDFGYFLGKVTKFFMFERETAPFVLTKDLVQMIGSKENEFKQLCCKIYNILRENSRQLLNLITSNNGKQLVQERLKLDLTNEQAEKYFLYLIKESKGNTRAEINNIVHVLVHPN</sequence>
<feature type="compositionally biased region" description="Low complexity" evidence="4">
    <location>
        <begin position="119"/>
        <end position="137"/>
    </location>
</feature>
<dbReference type="InParanoid" id="F0ZAX6"/>
<evidence type="ECO:0000259" key="8">
    <source>
        <dbReference type="PROSITE" id="PS51546"/>
    </source>
</evidence>
<dbReference type="GO" id="GO:0005886">
    <property type="term" value="C:plasma membrane"/>
    <property type="evidence" value="ECO:0000318"/>
    <property type="project" value="GO_Central"/>
</dbReference>
<feature type="domain" description="C2 PI3K-type" evidence="9">
    <location>
        <begin position="863"/>
        <end position="1021"/>
    </location>
</feature>
<dbReference type="InterPro" id="IPR002420">
    <property type="entry name" value="PI3K-type_C2_dom"/>
</dbReference>
<dbReference type="InterPro" id="IPR011009">
    <property type="entry name" value="Kinase-like_dom_sf"/>
</dbReference>
<comment type="similarity">
    <text evidence="3">Belongs to the PI3/PI4-kinase family.</text>
</comment>
<feature type="compositionally biased region" description="Low complexity" evidence="4">
    <location>
        <begin position="205"/>
        <end position="228"/>
    </location>
</feature>
<evidence type="ECO:0000313" key="11">
    <source>
        <dbReference type="Proteomes" id="UP000001064"/>
    </source>
</evidence>
<keyword evidence="2" id="KW-0418">Kinase</keyword>
<feature type="domain" description="PI3K/PI4K catalytic" evidence="6">
    <location>
        <begin position="1320"/>
        <end position="1586"/>
    </location>
</feature>
<dbReference type="eggNOG" id="KOG0905">
    <property type="taxonomic scope" value="Eukaryota"/>
</dbReference>
<feature type="compositionally biased region" description="Low complexity" evidence="4">
    <location>
        <begin position="410"/>
        <end position="423"/>
    </location>
</feature>
<dbReference type="FunFam" id="1.10.1070.11:FF:000078">
    <property type="entry name" value="Phosphatidylinositol 3-kinase catalytic subunit, putative"/>
    <property type="match status" value="1"/>
</dbReference>
<dbReference type="GO" id="GO:0036092">
    <property type="term" value="P:phosphatidylinositol-3-phosphate biosynthetic process"/>
    <property type="evidence" value="ECO:0000318"/>
    <property type="project" value="GO_Central"/>
</dbReference>
<dbReference type="GO" id="GO:0048015">
    <property type="term" value="P:phosphatidylinositol-mediated signaling"/>
    <property type="evidence" value="ECO:0000318"/>
    <property type="project" value="GO_Central"/>
</dbReference>
<name>F0ZAX6_DICPU</name>
<dbReference type="InterPro" id="IPR000341">
    <property type="entry name" value="PI3K_Ras-bd_dom"/>
</dbReference>
<evidence type="ECO:0000259" key="5">
    <source>
        <dbReference type="PROSITE" id="PS50003"/>
    </source>
</evidence>
<dbReference type="KEGG" id="dpp:DICPUDRAFT_96754"/>
<evidence type="ECO:0000259" key="6">
    <source>
        <dbReference type="PROSITE" id="PS50290"/>
    </source>
</evidence>
<dbReference type="FunCoup" id="F0ZAX6">
    <property type="interactions" value="598"/>
</dbReference>
<dbReference type="OMA" id="LGIYDRH"/>
<dbReference type="SUPFAM" id="SSF56112">
    <property type="entry name" value="Protein kinase-like (PK-like)"/>
    <property type="match status" value="1"/>
</dbReference>
<dbReference type="FunFam" id="1.25.40.70:FF:000041">
    <property type="entry name" value="Phosphatidylinositol 3-kinase class, putative"/>
    <property type="match status" value="1"/>
</dbReference>
<dbReference type="GO" id="GO:0035005">
    <property type="term" value="F:1-phosphatidylinositol-4-phosphate 3-kinase activity"/>
    <property type="evidence" value="ECO:0000318"/>
    <property type="project" value="GO_Central"/>
</dbReference>
<feature type="region of interest" description="Disordered" evidence="4">
    <location>
        <begin position="410"/>
        <end position="445"/>
    </location>
</feature>
<feature type="region of interest" description="Disordered" evidence="4">
    <location>
        <begin position="95"/>
        <end position="139"/>
    </location>
</feature>
<dbReference type="InterPro" id="IPR001849">
    <property type="entry name" value="PH_domain"/>
</dbReference>
<keyword evidence="1" id="KW-0808">Transferase</keyword>
<feature type="compositionally biased region" description="Low complexity" evidence="4">
    <location>
        <begin position="162"/>
        <end position="178"/>
    </location>
</feature>
<dbReference type="Gene3D" id="1.25.40.70">
    <property type="entry name" value="Phosphatidylinositol 3-kinase, accessory domain (PIK)"/>
    <property type="match status" value="1"/>
</dbReference>
<dbReference type="STRING" id="5786.F0ZAX6"/>
<keyword evidence="11" id="KW-1185">Reference proteome</keyword>
<evidence type="ECO:0008006" key="12">
    <source>
        <dbReference type="Google" id="ProtNLM"/>
    </source>
</evidence>
<dbReference type="InterPro" id="IPR001263">
    <property type="entry name" value="PI3K_accessory_dom"/>
</dbReference>
<evidence type="ECO:0000313" key="10">
    <source>
        <dbReference type="EMBL" id="EGC38875.1"/>
    </source>
</evidence>
<dbReference type="SUPFAM" id="SSF50729">
    <property type="entry name" value="PH domain-like"/>
    <property type="match status" value="1"/>
</dbReference>
<dbReference type="InterPro" id="IPR035892">
    <property type="entry name" value="C2_domain_sf"/>
</dbReference>
<dbReference type="InterPro" id="IPR015433">
    <property type="entry name" value="PI3/4_kinase"/>
</dbReference>
<dbReference type="PROSITE" id="PS51547">
    <property type="entry name" value="C2_PI3K"/>
    <property type="match status" value="1"/>
</dbReference>
<organism evidence="10 11">
    <name type="scientific">Dictyostelium purpureum</name>
    <name type="common">Slime mold</name>
    <dbReference type="NCBI Taxonomy" id="5786"/>
    <lineage>
        <taxon>Eukaryota</taxon>
        <taxon>Amoebozoa</taxon>
        <taxon>Evosea</taxon>
        <taxon>Eumycetozoa</taxon>
        <taxon>Dictyostelia</taxon>
        <taxon>Dictyosteliales</taxon>
        <taxon>Dictyosteliaceae</taxon>
        <taxon>Dictyostelium</taxon>
    </lineage>
</organism>
<dbReference type="GeneID" id="10506389"/>
<dbReference type="PANTHER" id="PTHR10048">
    <property type="entry name" value="PHOSPHATIDYLINOSITOL KINASE"/>
    <property type="match status" value="1"/>
</dbReference>
<feature type="region of interest" description="Disordered" evidence="4">
    <location>
        <begin position="162"/>
        <end position="187"/>
    </location>
</feature>
<feature type="compositionally biased region" description="Low complexity" evidence="4">
    <location>
        <begin position="95"/>
        <end position="111"/>
    </location>
</feature>
<dbReference type="PANTHER" id="PTHR10048:SF52">
    <property type="entry name" value="PHOSPHATIDYLINOSITOL 3-KINASE"/>
    <property type="match status" value="1"/>
</dbReference>
<dbReference type="Gene3D" id="2.60.40.150">
    <property type="entry name" value="C2 domain"/>
    <property type="match status" value="1"/>
</dbReference>
<feature type="domain" description="PI3K-RBD" evidence="8">
    <location>
        <begin position="699"/>
        <end position="799"/>
    </location>
</feature>
<dbReference type="PROSITE" id="PS51545">
    <property type="entry name" value="PIK_HELICAL"/>
    <property type="match status" value="1"/>
</dbReference>
<dbReference type="Pfam" id="PF00613">
    <property type="entry name" value="PI3Ka"/>
    <property type="match status" value="1"/>
</dbReference>
<dbReference type="SUPFAM" id="SSF49562">
    <property type="entry name" value="C2 domain (Calcium/lipid-binding domain, CaLB)"/>
    <property type="match status" value="1"/>
</dbReference>
<dbReference type="OrthoDB" id="19278at2759"/>
<dbReference type="SUPFAM" id="SSF48371">
    <property type="entry name" value="ARM repeat"/>
    <property type="match status" value="1"/>
</dbReference>
<reference evidence="11" key="1">
    <citation type="journal article" date="2011" name="Genome Biol.">
        <title>Comparative genomics of the social amoebae Dictyostelium discoideum and Dictyostelium purpureum.</title>
        <authorList>
            <consortium name="US DOE Joint Genome Institute (JGI-PGF)"/>
            <person name="Sucgang R."/>
            <person name="Kuo A."/>
            <person name="Tian X."/>
            <person name="Salerno W."/>
            <person name="Parikh A."/>
            <person name="Feasley C.L."/>
            <person name="Dalin E."/>
            <person name="Tu H."/>
            <person name="Huang E."/>
            <person name="Barry K."/>
            <person name="Lindquist E."/>
            <person name="Shapiro H."/>
            <person name="Bruce D."/>
            <person name="Schmutz J."/>
            <person name="Salamov A."/>
            <person name="Fey P."/>
            <person name="Gaudet P."/>
            <person name="Anjard C."/>
            <person name="Babu M.M."/>
            <person name="Basu S."/>
            <person name="Bushmanova Y."/>
            <person name="van der Wel H."/>
            <person name="Katoh-Kurasawa M."/>
            <person name="Dinh C."/>
            <person name="Coutinho P.M."/>
            <person name="Saito T."/>
            <person name="Elias M."/>
            <person name="Schaap P."/>
            <person name="Kay R.R."/>
            <person name="Henrissat B."/>
            <person name="Eichinger L."/>
            <person name="Rivero F."/>
            <person name="Putnam N.H."/>
            <person name="West C.M."/>
            <person name="Loomis W.F."/>
            <person name="Chisholm R.L."/>
            <person name="Shaulsky G."/>
            <person name="Strassmann J.E."/>
            <person name="Queller D.C."/>
            <person name="Kuspa A."/>
            <person name="Grigoriev I.V."/>
        </authorList>
    </citation>
    <scope>NUCLEOTIDE SEQUENCE [LARGE SCALE GENOMIC DNA]</scope>
    <source>
        <strain evidence="11">QSDP1</strain>
    </source>
</reference>
<dbReference type="PROSITE" id="PS50003">
    <property type="entry name" value="PH_DOMAIN"/>
    <property type="match status" value="1"/>
</dbReference>
<dbReference type="RefSeq" id="XP_003284555.1">
    <property type="nucleotide sequence ID" value="XM_003284507.1"/>
</dbReference>
<feature type="region of interest" description="Disordered" evidence="4">
    <location>
        <begin position="294"/>
        <end position="330"/>
    </location>
</feature>
<dbReference type="GO" id="GO:0005737">
    <property type="term" value="C:cytoplasm"/>
    <property type="evidence" value="ECO:0000318"/>
    <property type="project" value="GO_Central"/>
</dbReference>
<evidence type="ECO:0000259" key="7">
    <source>
        <dbReference type="PROSITE" id="PS51545"/>
    </source>
</evidence>
<dbReference type="PROSITE" id="PS51546">
    <property type="entry name" value="PI3K_RBD"/>
    <property type="match status" value="1"/>
</dbReference>
<evidence type="ECO:0000256" key="3">
    <source>
        <dbReference type="PROSITE-ProRule" id="PRU00880"/>
    </source>
</evidence>
<evidence type="ECO:0000256" key="1">
    <source>
        <dbReference type="ARBA" id="ARBA00022679"/>
    </source>
</evidence>
<dbReference type="GO" id="GO:0043491">
    <property type="term" value="P:phosphatidylinositol 3-kinase/protein kinase B signal transduction"/>
    <property type="evidence" value="ECO:0000318"/>
    <property type="project" value="GO_Central"/>
</dbReference>
<accession>F0ZAX6</accession>
<dbReference type="Pfam" id="PF00454">
    <property type="entry name" value="PI3_PI4_kinase"/>
    <property type="match status" value="1"/>
</dbReference>
<dbReference type="VEuPathDB" id="AmoebaDB:DICPUDRAFT_96754"/>
<protein>
    <recommendedName>
        <fullName evidence="12">Phosphatidylinositol 3-kinase</fullName>
    </recommendedName>
</protein>
<feature type="domain" description="PIK helical" evidence="7">
    <location>
        <begin position="1059"/>
        <end position="1241"/>
    </location>
</feature>
<dbReference type="GO" id="GO:0016303">
    <property type="term" value="F:1-phosphatidylinositol-3-kinase activity"/>
    <property type="evidence" value="ECO:0000318"/>
    <property type="project" value="GO_Central"/>
</dbReference>
<dbReference type="Gene3D" id="2.30.29.30">
    <property type="entry name" value="Pleckstrin-homology domain (PH domain)/Phosphotyrosine-binding domain (PTB)"/>
    <property type="match status" value="1"/>
</dbReference>
<dbReference type="CDD" id="cd00821">
    <property type="entry name" value="PH"/>
    <property type="match status" value="1"/>
</dbReference>
<evidence type="ECO:0000256" key="4">
    <source>
        <dbReference type="SAM" id="MobiDB-lite"/>
    </source>
</evidence>
<dbReference type="GO" id="GO:0016477">
    <property type="term" value="P:cell migration"/>
    <property type="evidence" value="ECO:0000318"/>
    <property type="project" value="GO_Central"/>
</dbReference>
<dbReference type="SMART" id="SM00233">
    <property type="entry name" value="PH"/>
    <property type="match status" value="1"/>
</dbReference>
<dbReference type="InterPro" id="IPR016024">
    <property type="entry name" value="ARM-type_fold"/>
</dbReference>
<feature type="domain" description="PH" evidence="5">
    <location>
        <begin position="464"/>
        <end position="561"/>
    </location>
</feature>
<dbReference type="InterPro" id="IPR000403">
    <property type="entry name" value="PI3/4_kinase_cat_dom"/>
</dbReference>
<feature type="compositionally biased region" description="Polar residues" evidence="4">
    <location>
        <begin position="294"/>
        <end position="313"/>
    </location>
</feature>
<feature type="compositionally biased region" description="Low complexity" evidence="4">
    <location>
        <begin position="430"/>
        <end position="445"/>
    </location>
</feature>
<feature type="region of interest" description="Disordered" evidence="4">
    <location>
        <begin position="202"/>
        <end position="271"/>
    </location>
</feature>
<dbReference type="SMART" id="SM00145">
    <property type="entry name" value="PI3Ka"/>
    <property type="match status" value="1"/>
</dbReference>
<proteinExistence type="inferred from homology"/>
<dbReference type="InterPro" id="IPR011993">
    <property type="entry name" value="PH-like_dom_sf"/>
</dbReference>
<dbReference type="Pfam" id="PF00169">
    <property type="entry name" value="PH"/>
    <property type="match status" value="1"/>
</dbReference>
<evidence type="ECO:0000256" key="2">
    <source>
        <dbReference type="ARBA" id="ARBA00022777"/>
    </source>
</evidence>
<dbReference type="Gene3D" id="3.30.1010.10">
    <property type="entry name" value="Phosphatidylinositol 3-kinase Catalytic Subunit, Chain A, domain 4"/>
    <property type="match status" value="1"/>
</dbReference>
<gene>
    <name evidence="10" type="ORF">DICPUDRAFT_96754</name>
</gene>